<accession>A0A3R9MQ35</accession>
<dbReference type="EMBL" id="RWIU01000001">
    <property type="protein sequence ID" value="RSK45729.1"/>
    <property type="molecule type" value="Genomic_DNA"/>
</dbReference>
<gene>
    <name evidence="1" type="ORF">EI293_00740</name>
</gene>
<name>A0A3R9MQ35_9BACT</name>
<evidence type="ECO:0000313" key="2">
    <source>
        <dbReference type="Proteomes" id="UP000270291"/>
    </source>
</evidence>
<proteinExistence type="predicted"/>
<dbReference type="Proteomes" id="UP000270291">
    <property type="component" value="Unassembled WGS sequence"/>
</dbReference>
<organism evidence="1 2">
    <name type="scientific">Hymenobacter perfusus</name>
    <dbReference type="NCBI Taxonomy" id="1236770"/>
    <lineage>
        <taxon>Bacteria</taxon>
        <taxon>Pseudomonadati</taxon>
        <taxon>Bacteroidota</taxon>
        <taxon>Cytophagia</taxon>
        <taxon>Cytophagales</taxon>
        <taxon>Hymenobacteraceae</taxon>
        <taxon>Hymenobacter</taxon>
    </lineage>
</organism>
<evidence type="ECO:0000313" key="1">
    <source>
        <dbReference type="EMBL" id="RSK45729.1"/>
    </source>
</evidence>
<reference evidence="1 2" key="1">
    <citation type="submission" date="2018-12" db="EMBL/GenBank/DDBJ databases">
        <authorList>
            <person name="Feng G."/>
            <person name="Zhu H."/>
        </authorList>
    </citation>
    <scope>NUCLEOTIDE SEQUENCE [LARGE SCALE GENOMIC DNA]</scope>
    <source>
        <strain evidence="1 2">LMG 26000</strain>
    </source>
</reference>
<protein>
    <submittedName>
        <fullName evidence="1">Uncharacterized protein</fullName>
    </submittedName>
</protein>
<sequence>MKTGSLQISAWSVTYDSYSFALTIRFGQLVTEVEVYADRKTWQQFGKELQTFPHSPTHSVTLRIDREAEIVLTAICYDEEGHAALRVLVADDRVQPGPYRLEFAIPVDIAGLNDLGNKLVAWPQNEYENLYWDAYKS</sequence>
<dbReference type="RefSeq" id="WP_125434752.1">
    <property type="nucleotide sequence ID" value="NZ_RWIU01000001.1"/>
</dbReference>
<dbReference type="AlphaFoldDB" id="A0A3R9MQ35"/>
<comment type="caution">
    <text evidence="1">The sequence shown here is derived from an EMBL/GenBank/DDBJ whole genome shotgun (WGS) entry which is preliminary data.</text>
</comment>
<keyword evidence="2" id="KW-1185">Reference proteome</keyword>